<accession>K0TIA7</accession>
<reference evidence="2 3" key="1">
    <citation type="journal article" date="2012" name="Genome Biol.">
        <title>Genome and low-iron response of an oceanic diatom adapted to chronic iron limitation.</title>
        <authorList>
            <person name="Lommer M."/>
            <person name="Specht M."/>
            <person name="Roy A.S."/>
            <person name="Kraemer L."/>
            <person name="Andreson R."/>
            <person name="Gutowska M.A."/>
            <person name="Wolf J."/>
            <person name="Bergner S.V."/>
            <person name="Schilhabel M.B."/>
            <person name="Klostermeier U.C."/>
            <person name="Beiko R.G."/>
            <person name="Rosenstiel P."/>
            <person name="Hippler M."/>
            <person name="Laroche J."/>
        </authorList>
    </citation>
    <scope>NUCLEOTIDE SEQUENCE [LARGE SCALE GENOMIC DNA]</scope>
    <source>
        <strain evidence="2 3">CCMP1005</strain>
    </source>
</reference>
<keyword evidence="3" id="KW-1185">Reference proteome</keyword>
<proteinExistence type="predicted"/>
<feature type="compositionally biased region" description="Low complexity" evidence="1">
    <location>
        <begin position="54"/>
        <end position="67"/>
    </location>
</feature>
<dbReference type="EMBL" id="AGNL01001055">
    <property type="protein sequence ID" value="EJK77295.1"/>
    <property type="molecule type" value="Genomic_DNA"/>
</dbReference>
<dbReference type="AlphaFoldDB" id="K0TIA7"/>
<evidence type="ECO:0000313" key="2">
    <source>
        <dbReference type="EMBL" id="EJK77295.1"/>
    </source>
</evidence>
<organism evidence="2 3">
    <name type="scientific">Thalassiosira oceanica</name>
    <name type="common">Marine diatom</name>
    <dbReference type="NCBI Taxonomy" id="159749"/>
    <lineage>
        <taxon>Eukaryota</taxon>
        <taxon>Sar</taxon>
        <taxon>Stramenopiles</taxon>
        <taxon>Ochrophyta</taxon>
        <taxon>Bacillariophyta</taxon>
        <taxon>Coscinodiscophyceae</taxon>
        <taxon>Thalassiosirophycidae</taxon>
        <taxon>Thalassiosirales</taxon>
        <taxon>Thalassiosiraceae</taxon>
        <taxon>Thalassiosira</taxon>
    </lineage>
</organism>
<gene>
    <name evidence="2" type="ORF">THAOC_00878</name>
</gene>
<name>K0TIA7_THAOC</name>
<evidence type="ECO:0000256" key="1">
    <source>
        <dbReference type="SAM" id="MobiDB-lite"/>
    </source>
</evidence>
<protein>
    <submittedName>
        <fullName evidence="2">Uncharacterized protein</fullName>
    </submittedName>
</protein>
<feature type="non-terminal residue" evidence="2">
    <location>
        <position position="142"/>
    </location>
</feature>
<feature type="region of interest" description="Disordered" evidence="1">
    <location>
        <begin position="1"/>
        <end position="142"/>
    </location>
</feature>
<evidence type="ECO:0000313" key="3">
    <source>
        <dbReference type="Proteomes" id="UP000266841"/>
    </source>
</evidence>
<sequence>MRKRRVGAKGSGVVATSCGPLWDRDPNKALGTMAWPSRWHGGTEPPSADQQHDAFASSAAGRPASPAQGITDMAASPSGSTCAVPSEITSEIGASDSHTPLENMGPGRPKSHKKVVNPSPEKSKVVDTSSELAEKTGEEEDL</sequence>
<feature type="compositionally biased region" description="Polar residues" evidence="1">
    <location>
        <begin position="77"/>
        <end position="89"/>
    </location>
</feature>
<comment type="caution">
    <text evidence="2">The sequence shown here is derived from an EMBL/GenBank/DDBJ whole genome shotgun (WGS) entry which is preliminary data.</text>
</comment>
<dbReference type="Proteomes" id="UP000266841">
    <property type="component" value="Unassembled WGS sequence"/>
</dbReference>